<dbReference type="PANTHER" id="PTHR48207">
    <property type="entry name" value="SUCCINATE--HYDROXYMETHYLGLUTARATE COA-TRANSFERASE"/>
    <property type="match status" value="1"/>
</dbReference>
<dbReference type="GO" id="GO:0005739">
    <property type="term" value="C:mitochondrion"/>
    <property type="evidence" value="ECO:0007669"/>
    <property type="project" value="TreeGrafter"/>
</dbReference>
<evidence type="ECO:0000256" key="1">
    <source>
        <dbReference type="ARBA" id="ARBA00008383"/>
    </source>
</evidence>
<dbReference type="OrthoDB" id="5863171at2759"/>
<dbReference type="AlphaFoldDB" id="A0A3D8R2G2"/>
<dbReference type="Proteomes" id="UP000256328">
    <property type="component" value="Unassembled WGS sequence"/>
</dbReference>
<sequence>MNCTLFISASRLSLPLRRFRRNFLTAARTPEATKKLPLSGLRIIDLTRVLAGPYCTQILGDLGAEVIKVEHPTRGDDTRSWGPPYASFQDGRGGPGESAYYLSVNRNKKSIGISFKTQRGVDLIRQLTASADVLVENYLPNSLEKYGLDFATLSKENPKLIYASITGYGQTGPYSNRAGYDVMVEAEMGLMHITGTRDGPPVKVGCAVTDLTTGLYAANSIMAALLGRMMTGAGQQLDIALSDCQVATLSNMAESVLISGKRDSGRWGTAHPSVVPYRAFKTSNGDFLVGGGNDRLFGLLCVGLEKPEWASDERFVTNERRVANRDILEAWIEEITMTKTTEQWLDIFDGTGLPYAKVNDLLDTVNHEHVLARDMIKEVDHPACGPLKLINTPVKYSYSTPGIRTPPPTLGQHTDMILKEILHVDDEDIKSLRIDGVVG</sequence>
<protein>
    <recommendedName>
        <fullName evidence="6">CoA-transferase family III</fullName>
    </recommendedName>
</protein>
<feature type="region of interest" description="Disordered" evidence="3">
    <location>
        <begin position="73"/>
        <end position="92"/>
    </location>
</feature>
<evidence type="ECO:0000256" key="3">
    <source>
        <dbReference type="SAM" id="MobiDB-lite"/>
    </source>
</evidence>
<dbReference type="Gene3D" id="3.40.50.10540">
    <property type="entry name" value="Crotonobetainyl-coa:carnitine coa-transferase, domain 1"/>
    <property type="match status" value="1"/>
</dbReference>
<gene>
    <name evidence="4" type="ORF">BP5796_08902</name>
</gene>
<evidence type="ECO:0000313" key="4">
    <source>
        <dbReference type="EMBL" id="RDW68245.1"/>
    </source>
</evidence>
<dbReference type="SUPFAM" id="SSF89796">
    <property type="entry name" value="CoA-transferase family III (CaiB/BaiF)"/>
    <property type="match status" value="1"/>
</dbReference>
<proteinExistence type="inferred from homology"/>
<reference evidence="4 5" key="1">
    <citation type="journal article" date="2018" name="IMA Fungus">
        <title>IMA Genome-F 9: Draft genome sequence of Annulohypoxylon stygium, Aspergillus mulundensis, Berkeleyomyces basicola (syn. Thielaviopsis basicola), Ceratocystis smalleyi, two Cercospora beticola strains, Coleophoma cylindrospora, Fusarium fracticaudum, Phialophora cf. hyalina, and Morchella septimelata.</title>
        <authorList>
            <person name="Wingfield B.D."/>
            <person name="Bills G.F."/>
            <person name="Dong Y."/>
            <person name="Huang W."/>
            <person name="Nel W.J."/>
            <person name="Swalarsk-Parry B.S."/>
            <person name="Vaghefi N."/>
            <person name="Wilken P.M."/>
            <person name="An Z."/>
            <person name="de Beer Z.W."/>
            <person name="De Vos L."/>
            <person name="Chen L."/>
            <person name="Duong T.A."/>
            <person name="Gao Y."/>
            <person name="Hammerbacher A."/>
            <person name="Kikkert J.R."/>
            <person name="Li Y."/>
            <person name="Li H."/>
            <person name="Li K."/>
            <person name="Li Q."/>
            <person name="Liu X."/>
            <person name="Ma X."/>
            <person name="Naidoo K."/>
            <person name="Pethybridge S.J."/>
            <person name="Sun J."/>
            <person name="Steenkamp E.T."/>
            <person name="van der Nest M.A."/>
            <person name="van Wyk S."/>
            <person name="Wingfield M.J."/>
            <person name="Xiong C."/>
            <person name="Yue Q."/>
            <person name="Zhang X."/>
        </authorList>
    </citation>
    <scope>NUCLEOTIDE SEQUENCE [LARGE SCALE GENOMIC DNA]</scope>
    <source>
        <strain evidence="4 5">BP5796</strain>
    </source>
</reference>
<dbReference type="InterPro" id="IPR023606">
    <property type="entry name" value="CoA-Trfase_III_dom_1_sf"/>
</dbReference>
<dbReference type="GO" id="GO:0047369">
    <property type="term" value="F:succinate-hydroxymethylglutarate CoA-transferase activity"/>
    <property type="evidence" value="ECO:0007669"/>
    <property type="project" value="TreeGrafter"/>
</dbReference>
<dbReference type="InterPro" id="IPR003673">
    <property type="entry name" value="CoA-Trfase_fam_III"/>
</dbReference>
<dbReference type="InterPro" id="IPR050483">
    <property type="entry name" value="CoA-transferase_III_domain"/>
</dbReference>
<comment type="similarity">
    <text evidence="1">Belongs to the CoA-transferase III family.</text>
</comment>
<dbReference type="Pfam" id="PF02515">
    <property type="entry name" value="CoA_transf_3"/>
    <property type="match status" value="1"/>
</dbReference>
<evidence type="ECO:0008006" key="6">
    <source>
        <dbReference type="Google" id="ProtNLM"/>
    </source>
</evidence>
<dbReference type="Gene3D" id="3.30.1540.10">
    <property type="entry name" value="formyl-coa transferase, domain 3"/>
    <property type="match status" value="1"/>
</dbReference>
<dbReference type="InterPro" id="IPR044855">
    <property type="entry name" value="CoA-Trfase_III_dom3_sf"/>
</dbReference>
<accession>A0A3D8R2G2</accession>
<keyword evidence="5" id="KW-1185">Reference proteome</keyword>
<keyword evidence="2" id="KW-0808">Transferase</keyword>
<evidence type="ECO:0000256" key="2">
    <source>
        <dbReference type="ARBA" id="ARBA00022679"/>
    </source>
</evidence>
<name>A0A3D8R2G2_9HELO</name>
<organism evidence="4 5">
    <name type="scientific">Coleophoma crateriformis</name>
    <dbReference type="NCBI Taxonomy" id="565419"/>
    <lineage>
        <taxon>Eukaryota</taxon>
        <taxon>Fungi</taxon>
        <taxon>Dikarya</taxon>
        <taxon>Ascomycota</taxon>
        <taxon>Pezizomycotina</taxon>
        <taxon>Leotiomycetes</taxon>
        <taxon>Helotiales</taxon>
        <taxon>Dermateaceae</taxon>
        <taxon>Coleophoma</taxon>
    </lineage>
</organism>
<dbReference type="PANTHER" id="PTHR48207:SF3">
    <property type="entry name" value="SUCCINATE--HYDROXYMETHYLGLUTARATE COA-TRANSFERASE"/>
    <property type="match status" value="1"/>
</dbReference>
<dbReference type="EMBL" id="PDLN01000013">
    <property type="protein sequence ID" value="RDW68245.1"/>
    <property type="molecule type" value="Genomic_DNA"/>
</dbReference>
<evidence type="ECO:0000313" key="5">
    <source>
        <dbReference type="Proteomes" id="UP000256328"/>
    </source>
</evidence>
<comment type="caution">
    <text evidence="4">The sequence shown here is derived from an EMBL/GenBank/DDBJ whole genome shotgun (WGS) entry which is preliminary data.</text>
</comment>